<keyword evidence="1 2" id="KW-0489">Methyltransferase</keyword>
<dbReference type="Gene3D" id="3.40.50.150">
    <property type="entry name" value="Vaccinia Virus protein VP39"/>
    <property type="match status" value="1"/>
</dbReference>
<feature type="site" description="Interaction with substrate rRNA" evidence="1">
    <location>
        <position position="3"/>
    </location>
</feature>
<feature type="binding site" evidence="1">
    <location>
        <position position="109"/>
    </location>
    <ligand>
        <name>S-adenosyl-L-methionine</name>
        <dbReference type="ChEBI" id="CHEBI:59789"/>
    </ligand>
</feature>
<dbReference type="GO" id="GO:0003723">
    <property type="term" value="F:RNA binding"/>
    <property type="evidence" value="ECO:0007669"/>
    <property type="project" value="UniProtKB-UniRule"/>
</dbReference>
<feature type="active site" description="Proton acceptor" evidence="1">
    <location>
        <position position="155"/>
    </location>
</feature>
<accession>A0A840AKD6</accession>
<comment type="catalytic activity">
    <reaction evidence="1">
        <text>adenosine(2030) in 23S rRNA + S-adenosyl-L-methionine = N(6)-methyladenosine(2030) in 23S rRNA + S-adenosyl-L-homocysteine + H(+)</text>
        <dbReference type="Rhea" id="RHEA:43736"/>
        <dbReference type="Rhea" id="RHEA-COMP:10668"/>
        <dbReference type="Rhea" id="RHEA-COMP:10669"/>
        <dbReference type="ChEBI" id="CHEBI:15378"/>
        <dbReference type="ChEBI" id="CHEBI:57856"/>
        <dbReference type="ChEBI" id="CHEBI:59789"/>
        <dbReference type="ChEBI" id="CHEBI:74411"/>
        <dbReference type="ChEBI" id="CHEBI:74449"/>
        <dbReference type="EC" id="2.1.1.266"/>
    </reaction>
</comment>
<feature type="binding site" evidence="1">
    <location>
        <position position="18"/>
    </location>
    <ligand>
        <name>S-adenosyl-L-methionine</name>
        <dbReference type="ChEBI" id="CHEBI:59789"/>
    </ligand>
</feature>
<proteinExistence type="inferred from homology"/>
<dbReference type="GO" id="GO:0070475">
    <property type="term" value="P:rRNA base methylation"/>
    <property type="evidence" value="ECO:0007669"/>
    <property type="project" value="UniProtKB-UniRule"/>
</dbReference>
<evidence type="ECO:0000313" key="2">
    <source>
        <dbReference type="EMBL" id="MBB3900485.1"/>
    </source>
</evidence>
<keyword evidence="1 2" id="KW-0808">Transferase</keyword>
<keyword evidence="1" id="KW-0694">RNA-binding</keyword>
<dbReference type="PANTHER" id="PTHR37426">
    <property type="entry name" value="RIBOSOMAL RNA LARGE SUBUNIT METHYLTRANSFERASE J"/>
    <property type="match status" value="1"/>
</dbReference>
<name>A0A840AKD6_9PROT</name>
<evidence type="ECO:0000256" key="1">
    <source>
        <dbReference type="HAMAP-Rule" id="MF_00934"/>
    </source>
</evidence>
<keyword evidence="3" id="KW-1185">Reference proteome</keyword>
<keyword evidence="1" id="KW-0698">rRNA processing</keyword>
<dbReference type="EC" id="2.1.1.266" evidence="1"/>
<feature type="binding site" evidence="1">
    <location>
        <position position="155"/>
    </location>
    <ligand>
        <name>S-adenosyl-L-methionine</name>
        <dbReference type="ChEBI" id="CHEBI:59789"/>
    </ligand>
</feature>
<dbReference type="SUPFAM" id="SSF53335">
    <property type="entry name" value="S-adenosyl-L-methionine-dependent methyltransferases"/>
    <property type="match status" value="1"/>
</dbReference>
<dbReference type="GO" id="GO:0005829">
    <property type="term" value="C:cytosol"/>
    <property type="evidence" value="ECO:0007669"/>
    <property type="project" value="TreeGrafter"/>
</dbReference>
<evidence type="ECO:0000313" key="3">
    <source>
        <dbReference type="Proteomes" id="UP000553193"/>
    </source>
</evidence>
<dbReference type="Pfam" id="PF04378">
    <property type="entry name" value="RsmJ"/>
    <property type="match status" value="1"/>
</dbReference>
<dbReference type="InterPro" id="IPR007473">
    <property type="entry name" value="RlmJ"/>
</dbReference>
<organism evidence="2 3">
    <name type="scientific">Roseococcus suduntuyensis</name>
    <dbReference type="NCBI Taxonomy" id="455361"/>
    <lineage>
        <taxon>Bacteria</taxon>
        <taxon>Pseudomonadati</taxon>
        <taxon>Pseudomonadota</taxon>
        <taxon>Alphaproteobacteria</taxon>
        <taxon>Acetobacterales</taxon>
        <taxon>Roseomonadaceae</taxon>
        <taxon>Roseococcus</taxon>
    </lineage>
</organism>
<reference evidence="2 3" key="1">
    <citation type="submission" date="2020-08" db="EMBL/GenBank/DDBJ databases">
        <title>Genomic Encyclopedia of Type Strains, Phase IV (KMG-IV): sequencing the most valuable type-strain genomes for metagenomic binning, comparative biology and taxonomic classification.</title>
        <authorList>
            <person name="Goeker M."/>
        </authorList>
    </citation>
    <scope>NUCLEOTIDE SEQUENCE [LARGE SCALE GENOMIC DNA]</scope>
    <source>
        <strain evidence="2 3">DSM 19979</strain>
    </source>
</reference>
<sequence length="272" mass="29798">MNYRHAFHAGNFADCMKHALLVWLLRALARKPAPFHVLDSHAGIGRYSLDSDEAQRTGEWRAGIGRLMDITEGPLADYVALVREDGGYPGSPALAAALLREQDRLSLVELHEADHATLRATFRRDARVATHRRDAWEAVRALTPFAEKRGLVLMDPPFEQPGEYERLTAAIAEVNRRARGLVQAAWYPVKGRAPVRAFHAALAETGVRDILAAELHLREPTDAARLNGCGLIVVNPPFGFEAAARDILAALHARLATGEAGGGWALTRIADE</sequence>
<dbReference type="GO" id="GO:0036307">
    <property type="term" value="F:23S rRNA (adenine(2030)-N(6))-methyltransferase activity"/>
    <property type="evidence" value="ECO:0007669"/>
    <property type="project" value="UniProtKB-UniRule"/>
</dbReference>
<comment type="caution">
    <text evidence="2">The sequence shown here is derived from an EMBL/GenBank/DDBJ whole genome shotgun (WGS) entry which is preliminary data.</text>
</comment>
<protein>
    <recommendedName>
        <fullName evidence="1">Ribosomal RNA large subunit methyltransferase J</fullName>
        <ecNumber evidence="1">2.1.1.266</ecNumber>
    </recommendedName>
    <alternativeName>
        <fullName evidence="1">23S rRNA (adenine(2030)-N6)-methyltransferase</fullName>
    </alternativeName>
    <alternativeName>
        <fullName evidence="1">23S rRNA m6A2030 methyltransferase</fullName>
    </alternativeName>
</protein>
<gene>
    <name evidence="1" type="primary">rlmJ</name>
    <name evidence="2" type="ORF">GGQ83_003962</name>
</gene>
<dbReference type="Proteomes" id="UP000553193">
    <property type="component" value="Unassembled WGS sequence"/>
</dbReference>
<comment type="subunit">
    <text evidence="1">Monomer.</text>
</comment>
<dbReference type="HAMAP" id="MF_00934">
    <property type="entry name" value="23SrRNA_methyltr_J"/>
    <property type="match status" value="1"/>
</dbReference>
<comment type="function">
    <text evidence="1">Specifically methylates the adenine in position 2030 of 23S rRNA.</text>
</comment>
<dbReference type="AlphaFoldDB" id="A0A840AKD6"/>
<feature type="binding site" evidence="1">
    <location>
        <position position="91"/>
    </location>
    <ligand>
        <name>S-adenosyl-L-methionine</name>
        <dbReference type="ChEBI" id="CHEBI:59789"/>
    </ligand>
</feature>
<dbReference type="PANTHER" id="PTHR37426:SF1">
    <property type="entry name" value="RIBOSOMAL RNA LARGE SUBUNIT METHYLTRANSFERASE J"/>
    <property type="match status" value="1"/>
</dbReference>
<dbReference type="RefSeq" id="WP_184386711.1">
    <property type="nucleotide sequence ID" value="NZ_JACIDJ010000011.1"/>
</dbReference>
<dbReference type="EMBL" id="JACIDJ010000011">
    <property type="protein sequence ID" value="MBB3900485.1"/>
    <property type="molecule type" value="Genomic_DNA"/>
</dbReference>
<dbReference type="InterPro" id="IPR029063">
    <property type="entry name" value="SAM-dependent_MTases_sf"/>
</dbReference>
<feature type="binding site" evidence="1">
    <location>
        <position position="41"/>
    </location>
    <ligand>
        <name>S-adenosyl-L-methionine</name>
        <dbReference type="ChEBI" id="CHEBI:59789"/>
    </ligand>
</feature>
<keyword evidence="1" id="KW-0949">S-adenosyl-L-methionine</keyword>
<feature type="binding site" evidence="1">
    <location>
        <begin position="134"/>
        <end position="135"/>
    </location>
    <ligand>
        <name>S-adenosyl-L-methionine</name>
        <dbReference type="ChEBI" id="CHEBI:59789"/>
    </ligand>
</feature>
<comment type="similarity">
    <text evidence="1">Belongs to the RlmJ family.</text>
</comment>